<dbReference type="EMBL" id="JARAKH010000031">
    <property type="protein sequence ID" value="KAK8386356.1"/>
    <property type="molecule type" value="Genomic_DNA"/>
</dbReference>
<reference evidence="1 2" key="1">
    <citation type="submission" date="2023-03" db="EMBL/GenBank/DDBJ databases">
        <title>High-quality genome of Scylla paramamosain provides insights in environmental adaptation.</title>
        <authorList>
            <person name="Zhang L."/>
        </authorList>
    </citation>
    <scope>NUCLEOTIDE SEQUENCE [LARGE SCALE GENOMIC DNA]</scope>
    <source>
        <strain evidence="1">LZ_2023a</strain>
        <tissue evidence="1">Muscle</tissue>
    </source>
</reference>
<comment type="caution">
    <text evidence="1">The sequence shown here is derived from an EMBL/GenBank/DDBJ whole genome shotgun (WGS) entry which is preliminary data.</text>
</comment>
<evidence type="ECO:0000313" key="2">
    <source>
        <dbReference type="Proteomes" id="UP001487740"/>
    </source>
</evidence>
<protein>
    <recommendedName>
        <fullName evidence="3">Secreted protein</fullName>
    </recommendedName>
</protein>
<dbReference type="AlphaFoldDB" id="A0AAW0TG90"/>
<sequence>MSMRLFARYSTTTEALISIITSVVPFVCYSTSGTTGCVGKRRRRSVTPAIFLNTPRPDALDSSLLEDLDGGGEARENNRTDRFFFTVVKTTTSVFTFTSTSTNISITVSARAFCTFAGFTGPVC</sequence>
<dbReference type="Proteomes" id="UP001487740">
    <property type="component" value="Unassembled WGS sequence"/>
</dbReference>
<evidence type="ECO:0000313" key="1">
    <source>
        <dbReference type="EMBL" id="KAK8386356.1"/>
    </source>
</evidence>
<keyword evidence="2" id="KW-1185">Reference proteome</keyword>
<accession>A0AAW0TG90</accession>
<proteinExistence type="predicted"/>
<gene>
    <name evidence="1" type="ORF">O3P69_010786</name>
</gene>
<organism evidence="1 2">
    <name type="scientific">Scylla paramamosain</name>
    <name type="common">Mud crab</name>
    <dbReference type="NCBI Taxonomy" id="85552"/>
    <lineage>
        <taxon>Eukaryota</taxon>
        <taxon>Metazoa</taxon>
        <taxon>Ecdysozoa</taxon>
        <taxon>Arthropoda</taxon>
        <taxon>Crustacea</taxon>
        <taxon>Multicrustacea</taxon>
        <taxon>Malacostraca</taxon>
        <taxon>Eumalacostraca</taxon>
        <taxon>Eucarida</taxon>
        <taxon>Decapoda</taxon>
        <taxon>Pleocyemata</taxon>
        <taxon>Brachyura</taxon>
        <taxon>Eubrachyura</taxon>
        <taxon>Portunoidea</taxon>
        <taxon>Portunidae</taxon>
        <taxon>Portuninae</taxon>
        <taxon>Scylla</taxon>
    </lineage>
</organism>
<evidence type="ECO:0008006" key="3">
    <source>
        <dbReference type="Google" id="ProtNLM"/>
    </source>
</evidence>
<name>A0AAW0TG90_SCYPA</name>